<dbReference type="SUPFAM" id="SSF49503">
    <property type="entry name" value="Cupredoxins"/>
    <property type="match status" value="1"/>
</dbReference>
<dbReference type="PANTHER" id="PTHR38439:SF2">
    <property type="entry name" value="OUTER MEMBRANE PROTEIN H.8"/>
    <property type="match status" value="1"/>
</dbReference>
<dbReference type="InterPro" id="IPR014068">
    <property type="entry name" value="Azurin"/>
</dbReference>
<evidence type="ECO:0000256" key="2">
    <source>
        <dbReference type="ARBA" id="ARBA00022723"/>
    </source>
</evidence>
<dbReference type="PANTHER" id="PTHR38439">
    <property type="entry name" value="AURACYANIN-B"/>
    <property type="match status" value="1"/>
</dbReference>
<keyword evidence="2 5" id="KW-0479">Metal-binding</keyword>
<accession>A0ABT2VN91</accession>
<dbReference type="Gene3D" id="2.60.40.420">
    <property type="entry name" value="Cupredoxins - blue copper proteins"/>
    <property type="match status" value="1"/>
</dbReference>
<evidence type="ECO:0000256" key="5">
    <source>
        <dbReference type="RuleBase" id="RU363017"/>
    </source>
</evidence>
<feature type="domain" description="Blue (type 1) copper" evidence="6">
    <location>
        <begin position="23"/>
        <end position="149"/>
    </location>
</feature>
<dbReference type="CDD" id="cd13922">
    <property type="entry name" value="Azurin"/>
    <property type="match status" value="1"/>
</dbReference>
<evidence type="ECO:0000313" key="7">
    <source>
        <dbReference type="EMBL" id="MCU7554781.1"/>
    </source>
</evidence>
<gene>
    <name evidence="7" type="primary">azu</name>
    <name evidence="7" type="ORF">OCL06_09230</name>
</gene>
<evidence type="ECO:0000256" key="1">
    <source>
        <dbReference type="ARBA" id="ARBA00022448"/>
    </source>
</evidence>
<evidence type="ECO:0000256" key="3">
    <source>
        <dbReference type="ARBA" id="ARBA00022982"/>
    </source>
</evidence>
<reference evidence="8" key="1">
    <citation type="submission" date="2023-07" db="EMBL/GenBank/DDBJ databases">
        <title>Study on multiphase classification of strain Alteromonas salexigens isolated from the Yellow Sea.</title>
        <authorList>
            <person name="Sun L."/>
        </authorList>
    </citation>
    <scope>NUCLEOTIDE SEQUENCE [LARGE SCALE GENOMIC DNA]</scope>
    <source>
        <strain evidence="8">ASW11-19</strain>
    </source>
</reference>
<dbReference type="RefSeq" id="WP_262993734.1">
    <property type="nucleotide sequence ID" value="NZ_JAOTJC010000007.1"/>
</dbReference>
<keyword evidence="8" id="KW-1185">Reference proteome</keyword>
<feature type="signal peptide" evidence="5">
    <location>
        <begin position="1"/>
        <end position="21"/>
    </location>
</feature>
<protein>
    <recommendedName>
        <fullName evidence="5">Azurin</fullName>
    </recommendedName>
</protein>
<dbReference type="InterPro" id="IPR000923">
    <property type="entry name" value="BlueCu_1"/>
</dbReference>
<keyword evidence="4 5" id="KW-0186">Copper</keyword>
<evidence type="ECO:0000313" key="8">
    <source>
        <dbReference type="Proteomes" id="UP001209257"/>
    </source>
</evidence>
<dbReference type="EMBL" id="JAOTJC010000007">
    <property type="protein sequence ID" value="MCU7554781.1"/>
    <property type="molecule type" value="Genomic_DNA"/>
</dbReference>
<keyword evidence="3 5" id="KW-0249">Electron transport</keyword>
<keyword evidence="5" id="KW-0574">Periplasm</keyword>
<sequence>MKLKNILFGALLLGASGTTLANECETTIDSNDMMKFDTSEMTIPKSCGEYTVTLTHSGNMGKAAMGHNWVMSKKADMQGIAQDGMTAGLDNNYIKQGDERVIANTKVIGGGEETSVTFDVSGLSADESYMFFCSFPGHIAMMKGTVTVK</sequence>
<evidence type="ECO:0000259" key="6">
    <source>
        <dbReference type="Pfam" id="PF00127"/>
    </source>
</evidence>
<dbReference type="Pfam" id="PF00127">
    <property type="entry name" value="Copper-bind"/>
    <property type="match status" value="1"/>
</dbReference>
<comment type="subcellular location">
    <subcellularLocation>
        <location evidence="5">Periplasm</location>
    </subcellularLocation>
</comment>
<dbReference type="Proteomes" id="UP001209257">
    <property type="component" value="Unassembled WGS sequence"/>
</dbReference>
<evidence type="ECO:0000256" key="4">
    <source>
        <dbReference type="ARBA" id="ARBA00023008"/>
    </source>
</evidence>
<organism evidence="7 8">
    <name type="scientific">Alteromonas salexigens</name>
    <dbReference type="NCBI Taxonomy" id="2982530"/>
    <lineage>
        <taxon>Bacteria</taxon>
        <taxon>Pseudomonadati</taxon>
        <taxon>Pseudomonadota</taxon>
        <taxon>Gammaproteobacteria</taxon>
        <taxon>Alteromonadales</taxon>
        <taxon>Alteromonadaceae</taxon>
        <taxon>Alteromonas/Salinimonas group</taxon>
        <taxon>Alteromonas</taxon>
    </lineage>
</organism>
<dbReference type="NCBIfam" id="TIGR02695">
    <property type="entry name" value="azurin"/>
    <property type="match status" value="1"/>
</dbReference>
<keyword evidence="5" id="KW-0732">Signal</keyword>
<comment type="caution">
    <text evidence="7">The sequence shown here is derived from an EMBL/GenBank/DDBJ whole genome shotgun (WGS) entry which is preliminary data.</text>
</comment>
<comment type="function">
    <text evidence="5">Transfers electrons from cytochrome c551 to cytochrome oxidase.</text>
</comment>
<proteinExistence type="predicted"/>
<feature type="chain" id="PRO_5044991389" description="Azurin" evidence="5">
    <location>
        <begin position="22"/>
        <end position="149"/>
    </location>
</feature>
<name>A0ABT2VN91_9ALTE</name>
<dbReference type="InterPro" id="IPR050845">
    <property type="entry name" value="Cu-binding_ET"/>
</dbReference>
<dbReference type="InterPro" id="IPR008972">
    <property type="entry name" value="Cupredoxin"/>
</dbReference>
<keyword evidence="1 5" id="KW-0813">Transport</keyword>